<dbReference type="EMBL" id="JAFFGZ010000008">
    <property type="protein sequence ID" value="KAK4640794.1"/>
    <property type="molecule type" value="Genomic_DNA"/>
</dbReference>
<comment type="caution">
    <text evidence="2">The sequence shown here is derived from an EMBL/GenBank/DDBJ whole genome shotgun (WGS) entry which is preliminary data.</text>
</comment>
<evidence type="ECO:0000256" key="1">
    <source>
        <dbReference type="SAM" id="MobiDB-lite"/>
    </source>
</evidence>
<dbReference type="Proteomes" id="UP001322138">
    <property type="component" value="Unassembled WGS sequence"/>
</dbReference>
<evidence type="ECO:0000313" key="3">
    <source>
        <dbReference type="Proteomes" id="UP001322138"/>
    </source>
</evidence>
<protein>
    <submittedName>
        <fullName evidence="2">Uncharacterized protein</fullName>
    </submittedName>
</protein>
<evidence type="ECO:0000313" key="2">
    <source>
        <dbReference type="EMBL" id="KAK4640794.1"/>
    </source>
</evidence>
<gene>
    <name evidence="2" type="ORF">QC761_606760</name>
</gene>
<proteinExistence type="predicted"/>
<name>A0ABR0FCH5_9PEZI</name>
<dbReference type="GeneID" id="87900596"/>
<sequence>MNLDSYKKVNTYMEEEDREQGTGDRLTWIQVLMSDAQQAVL</sequence>
<accession>A0ABR0FCH5</accession>
<reference evidence="2 3" key="1">
    <citation type="journal article" date="2023" name="bioRxiv">
        <title>High-quality genome assemblies of four members of thePodospora anserinaspecies complex.</title>
        <authorList>
            <person name="Ament-Velasquez S.L."/>
            <person name="Vogan A.A."/>
            <person name="Wallerman O."/>
            <person name="Hartmann F."/>
            <person name="Gautier V."/>
            <person name="Silar P."/>
            <person name="Giraud T."/>
            <person name="Johannesson H."/>
        </authorList>
    </citation>
    <scope>NUCLEOTIDE SEQUENCE [LARGE SCALE GENOMIC DNA]</scope>
    <source>
        <strain evidence="2 3">CBS 112042</strain>
    </source>
</reference>
<keyword evidence="3" id="KW-1185">Reference proteome</keyword>
<feature type="region of interest" description="Disordered" evidence="1">
    <location>
        <begin position="1"/>
        <end position="20"/>
    </location>
</feature>
<organism evidence="2 3">
    <name type="scientific">Podospora bellae-mahoneyi</name>
    <dbReference type="NCBI Taxonomy" id="2093777"/>
    <lineage>
        <taxon>Eukaryota</taxon>
        <taxon>Fungi</taxon>
        <taxon>Dikarya</taxon>
        <taxon>Ascomycota</taxon>
        <taxon>Pezizomycotina</taxon>
        <taxon>Sordariomycetes</taxon>
        <taxon>Sordariomycetidae</taxon>
        <taxon>Sordariales</taxon>
        <taxon>Podosporaceae</taxon>
        <taxon>Podospora</taxon>
    </lineage>
</organism>
<dbReference type="RefSeq" id="XP_062729770.1">
    <property type="nucleotide sequence ID" value="XM_062881114.1"/>
</dbReference>